<dbReference type="AlphaFoldDB" id="A0A8B6HMQ7"/>
<gene>
    <name evidence="7" type="ORF">MGAL_10B083064</name>
</gene>
<evidence type="ECO:0000256" key="3">
    <source>
        <dbReference type="ARBA" id="ARBA00022490"/>
    </source>
</evidence>
<dbReference type="EMBL" id="UYJE01010244">
    <property type="protein sequence ID" value="VDI81194.1"/>
    <property type="molecule type" value="Genomic_DNA"/>
</dbReference>
<accession>A0A8B6HMQ7</accession>
<name>A0A8B6HMQ7_MYTGA</name>
<dbReference type="PANTHER" id="PTHR33865:SF3">
    <property type="entry name" value="PROTEIN FAM183B"/>
    <property type="match status" value="1"/>
</dbReference>
<comment type="subcellular location">
    <subcellularLocation>
        <location evidence="1">Cell projection</location>
        <location evidence="1">Cilium</location>
    </subcellularLocation>
    <subcellularLocation>
        <location evidence="2">Cytoplasm</location>
        <location evidence="2">Cytoskeleton</location>
    </subcellularLocation>
</comment>
<comment type="caution">
    <text evidence="7">The sequence shown here is derived from an EMBL/GenBank/DDBJ whole genome shotgun (WGS) entry which is preliminary data.</text>
</comment>
<evidence type="ECO:0000256" key="5">
    <source>
        <dbReference type="ARBA" id="ARBA00023273"/>
    </source>
</evidence>
<keyword evidence="8" id="KW-1185">Reference proteome</keyword>
<dbReference type="GO" id="GO:0097546">
    <property type="term" value="C:ciliary base"/>
    <property type="evidence" value="ECO:0007669"/>
    <property type="project" value="TreeGrafter"/>
</dbReference>
<dbReference type="GO" id="GO:0005856">
    <property type="term" value="C:cytoskeleton"/>
    <property type="evidence" value="ECO:0007669"/>
    <property type="project" value="UniProtKB-SubCell"/>
</dbReference>
<dbReference type="PANTHER" id="PTHR33865">
    <property type="entry name" value="PROTEIN FAM183B"/>
    <property type="match status" value="1"/>
</dbReference>
<organism evidence="7 8">
    <name type="scientific">Mytilus galloprovincialis</name>
    <name type="common">Mediterranean mussel</name>
    <dbReference type="NCBI Taxonomy" id="29158"/>
    <lineage>
        <taxon>Eukaryota</taxon>
        <taxon>Metazoa</taxon>
        <taxon>Spiralia</taxon>
        <taxon>Lophotrochozoa</taxon>
        <taxon>Mollusca</taxon>
        <taxon>Bivalvia</taxon>
        <taxon>Autobranchia</taxon>
        <taxon>Pteriomorphia</taxon>
        <taxon>Mytilida</taxon>
        <taxon>Mytiloidea</taxon>
        <taxon>Mytilidae</taxon>
        <taxon>Mytilinae</taxon>
        <taxon>Mytilus</taxon>
    </lineage>
</organism>
<evidence type="ECO:0000256" key="2">
    <source>
        <dbReference type="ARBA" id="ARBA00004245"/>
    </source>
</evidence>
<dbReference type="InterPro" id="IPR029214">
    <property type="entry name" value="CFAP144"/>
</dbReference>
<keyword evidence="4" id="KW-0206">Cytoskeleton</keyword>
<evidence type="ECO:0000256" key="1">
    <source>
        <dbReference type="ARBA" id="ARBA00004138"/>
    </source>
</evidence>
<comment type="similarity">
    <text evidence="6">Belongs to the CFAP144 family.</text>
</comment>
<sequence length="139" mass="16407">MAAAVTKGTERDPPNFVHQNAILCETIMKEQRHQKLYTNYSVNPFKKLHVLSGKPNSRHDTEEGEEDQHFLKVINRANQEPVKKYTYPQTESQEYGWITKPLIEKDRSDRRINFPRQNTAITKYMDAAWRVKEQTENMN</sequence>
<evidence type="ECO:0000313" key="8">
    <source>
        <dbReference type="Proteomes" id="UP000596742"/>
    </source>
</evidence>
<reference evidence="7" key="1">
    <citation type="submission" date="2018-11" db="EMBL/GenBank/DDBJ databases">
        <authorList>
            <person name="Alioto T."/>
            <person name="Alioto T."/>
        </authorList>
    </citation>
    <scope>NUCLEOTIDE SEQUENCE</scope>
</reference>
<dbReference type="OrthoDB" id="446290at2759"/>
<evidence type="ECO:0000313" key="7">
    <source>
        <dbReference type="EMBL" id="VDI81194.1"/>
    </source>
</evidence>
<keyword evidence="5" id="KW-0966">Cell projection</keyword>
<proteinExistence type="inferred from homology"/>
<evidence type="ECO:0000256" key="4">
    <source>
        <dbReference type="ARBA" id="ARBA00023212"/>
    </source>
</evidence>
<keyword evidence="3" id="KW-0963">Cytoplasm</keyword>
<dbReference type="Proteomes" id="UP000596742">
    <property type="component" value="Unassembled WGS sequence"/>
</dbReference>
<evidence type="ECO:0000256" key="6">
    <source>
        <dbReference type="ARBA" id="ARBA00034777"/>
    </source>
</evidence>
<protein>
    <recommendedName>
        <fullName evidence="9">Protein FAM183A</fullName>
    </recommendedName>
</protein>
<dbReference type="Pfam" id="PF14886">
    <property type="entry name" value="FAM183"/>
    <property type="match status" value="1"/>
</dbReference>
<evidence type="ECO:0008006" key="9">
    <source>
        <dbReference type="Google" id="ProtNLM"/>
    </source>
</evidence>